<dbReference type="EMBL" id="LOPV01000392">
    <property type="protein sequence ID" value="KTG21460.1"/>
    <property type="molecule type" value="Genomic_DNA"/>
</dbReference>
<evidence type="ECO:0000313" key="3">
    <source>
        <dbReference type="Proteomes" id="UP000053157"/>
    </source>
</evidence>
<dbReference type="OrthoDB" id="330490at2157"/>
<evidence type="ECO:0000259" key="1">
    <source>
        <dbReference type="Pfam" id="PF08350"/>
    </source>
</evidence>
<dbReference type="InterPro" id="IPR013561">
    <property type="entry name" value="FilR1_middle_dom"/>
</dbReference>
<dbReference type="AlphaFoldDB" id="A0A0W1S5Z1"/>
<comment type="caution">
    <text evidence="2">The sequence shown here is derived from an EMBL/GenBank/DDBJ whole genome shotgun (WGS) entry which is preliminary data.</text>
</comment>
<keyword evidence="3" id="KW-1185">Reference proteome</keyword>
<feature type="domain" description="Methanogenesis regulatory protein FilR1 middle" evidence="1">
    <location>
        <begin position="1"/>
        <end position="86"/>
    </location>
</feature>
<dbReference type="Pfam" id="PF08350">
    <property type="entry name" value="FilR1_middle"/>
    <property type="match status" value="1"/>
</dbReference>
<organism evidence="2 3">
    <name type="scientific">Haloferax profundi</name>
    <dbReference type="NCBI Taxonomy" id="1544718"/>
    <lineage>
        <taxon>Archaea</taxon>
        <taxon>Methanobacteriati</taxon>
        <taxon>Methanobacteriota</taxon>
        <taxon>Stenosarchaea group</taxon>
        <taxon>Halobacteria</taxon>
        <taxon>Halobacteriales</taxon>
        <taxon>Haloferacaceae</taxon>
        <taxon>Haloferax</taxon>
    </lineage>
</organism>
<protein>
    <recommendedName>
        <fullName evidence="1">Methanogenesis regulatory protein FilR1 middle domain-containing protein</fullName>
    </recommendedName>
</protein>
<name>A0A0W1S5Z1_9EURY</name>
<proteinExistence type="predicted"/>
<dbReference type="Proteomes" id="UP000053157">
    <property type="component" value="Unassembled WGS sequence"/>
</dbReference>
<sequence>METDIVYLSAVVEEMLDSYPDAIADAVERGQLTLSTHDNLPFGLAIFDDRVGLGGYDETGMLSAFVDTDAPKARDWANDLYRQYRDEAVRLDLPTTGHSE</sequence>
<evidence type="ECO:0000313" key="2">
    <source>
        <dbReference type="EMBL" id="KTG21460.1"/>
    </source>
</evidence>
<accession>A0A0W1S5Z1</accession>
<gene>
    <name evidence="2" type="ORF">AUR66_17180</name>
</gene>
<reference evidence="2 3" key="1">
    <citation type="submission" date="2015-12" db="EMBL/GenBank/DDBJ databases">
        <title>Haloferax profundi sp. nov. isolated from the Discovery deep brine-seawater interface in the Red Sea.</title>
        <authorList>
            <person name="Zhang G."/>
            <person name="Stingl U."/>
            <person name="Rashid M."/>
        </authorList>
    </citation>
    <scope>NUCLEOTIDE SEQUENCE [LARGE SCALE GENOMIC DNA]</scope>
    <source>
        <strain evidence="2 3">SB29</strain>
    </source>
</reference>